<accession>A0A520KL13</accession>
<gene>
    <name evidence="1" type="ORF">EF810_04095</name>
</gene>
<dbReference type="Proteomes" id="UP000316217">
    <property type="component" value="Unassembled WGS sequence"/>
</dbReference>
<comment type="caution">
    <text evidence="1">The sequence shown here is derived from an EMBL/GenBank/DDBJ whole genome shotgun (WGS) entry which is preliminary data.</text>
</comment>
<proteinExistence type="predicted"/>
<organism evidence="1 2">
    <name type="scientific">Candidatus Methanodesulfokora washburnensis</name>
    <dbReference type="NCBI Taxonomy" id="2478471"/>
    <lineage>
        <taxon>Archaea</taxon>
        <taxon>Thermoproteota</taxon>
        <taxon>Candidatus Korarchaeia</taxon>
        <taxon>Candidatus Korarchaeia incertae sedis</taxon>
        <taxon>Candidatus Methanodesulfokora</taxon>
    </lineage>
</organism>
<dbReference type="AlphaFoldDB" id="A0A520KL13"/>
<evidence type="ECO:0000313" key="2">
    <source>
        <dbReference type="Proteomes" id="UP000316217"/>
    </source>
</evidence>
<protein>
    <submittedName>
        <fullName evidence="1">Uncharacterized protein</fullName>
    </submittedName>
</protein>
<evidence type="ECO:0000313" key="1">
    <source>
        <dbReference type="EMBL" id="RZN61930.1"/>
    </source>
</evidence>
<dbReference type="EMBL" id="RXII01000063">
    <property type="protein sequence ID" value="RZN61930.1"/>
    <property type="molecule type" value="Genomic_DNA"/>
</dbReference>
<feature type="non-terminal residue" evidence="1">
    <location>
        <position position="131"/>
    </location>
</feature>
<reference evidence="1 2" key="1">
    <citation type="journal article" date="2019" name="Nat. Microbiol.">
        <title>Wide diversity of methane and short-chain alkane metabolisms in uncultured archaea.</title>
        <authorList>
            <person name="Borrel G."/>
            <person name="Adam P.S."/>
            <person name="McKay L.J."/>
            <person name="Chen L.X."/>
            <person name="Sierra-Garcia I.N."/>
            <person name="Sieber C.M."/>
            <person name="Letourneur Q."/>
            <person name="Ghozlane A."/>
            <person name="Andersen G.L."/>
            <person name="Li W.J."/>
            <person name="Hallam S.J."/>
            <person name="Muyzer G."/>
            <person name="de Oliveira V.M."/>
            <person name="Inskeep W.P."/>
            <person name="Banfield J.F."/>
            <person name="Gribaldo S."/>
        </authorList>
    </citation>
    <scope>NUCLEOTIDE SEQUENCE [LARGE SCALE GENOMIC DNA]</scope>
    <source>
        <strain evidence="1">NM4</strain>
    </source>
</reference>
<sequence length="131" mass="15086">MSIRKLFPFLLSFALLLALFTPALPTKAINTVTIYVWYQDATHPYAEYITTNVKTGDYIKMYADLSDEINFRNVTVYVIDPYGKFVTVKPSTVQTANTGYWYFNVTSAGQYTIMFHIGDTTGTYVDKYYYL</sequence>
<name>A0A520KL13_9CREN</name>